<evidence type="ECO:0000313" key="3">
    <source>
        <dbReference type="Proteomes" id="UP000246005"/>
    </source>
</evidence>
<keyword evidence="2" id="KW-0808">Transferase</keyword>
<dbReference type="Pfam" id="PF01717">
    <property type="entry name" value="Meth_synt_2"/>
    <property type="match status" value="1"/>
</dbReference>
<organism evidence="2 3">
    <name type="scientific">Lentzea atacamensis</name>
    <dbReference type="NCBI Taxonomy" id="531938"/>
    <lineage>
        <taxon>Bacteria</taxon>
        <taxon>Bacillati</taxon>
        <taxon>Actinomycetota</taxon>
        <taxon>Actinomycetes</taxon>
        <taxon>Pseudonocardiales</taxon>
        <taxon>Pseudonocardiaceae</taxon>
        <taxon>Lentzea</taxon>
    </lineage>
</organism>
<dbReference type="CDD" id="cd03311">
    <property type="entry name" value="CIMS_C_terminal_like"/>
    <property type="match status" value="1"/>
</dbReference>
<dbReference type="InterPro" id="IPR002629">
    <property type="entry name" value="Met_Synth_C/arc"/>
</dbReference>
<keyword evidence="2" id="KW-0489">Methyltransferase</keyword>
<dbReference type="PANTHER" id="PTHR43844">
    <property type="entry name" value="METHIONINE SYNTHASE"/>
    <property type="match status" value="1"/>
</dbReference>
<comment type="caution">
    <text evidence="2">The sequence shown here is derived from an EMBL/GenBank/DDBJ whole genome shotgun (WGS) entry which is preliminary data.</text>
</comment>
<name>A0A316I852_9PSEU</name>
<dbReference type="Proteomes" id="UP000246005">
    <property type="component" value="Unassembled WGS sequence"/>
</dbReference>
<dbReference type="GO" id="GO:0008270">
    <property type="term" value="F:zinc ion binding"/>
    <property type="evidence" value="ECO:0007669"/>
    <property type="project" value="InterPro"/>
</dbReference>
<dbReference type="PANTHER" id="PTHR43844:SF2">
    <property type="entry name" value="SYNTHASE, VITAMIN-B12 INDEPENDENT, PUTATIVE (AFU_ORTHOLOGUE AFUA_3G12060)-RELATED"/>
    <property type="match status" value="1"/>
</dbReference>
<dbReference type="GO" id="GO:0003871">
    <property type="term" value="F:5-methyltetrahydropteroyltriglutamate-homocysteine S-methyltransferase activity"/>
    <property type="evidence" value="ECO:0007669"/>
    <property type="project" value="InterPro"/>
</dbReference>
<accession>A0A316I852</accession>
<dbReference type="GO" id="GO:0032259">
    <property type="term" value="P:methylation"/>
    <property type="evidence" value="ECO:0007669"/>
    <property type="project" value="UniProtKB-KW"/>
</dbReference>
<dbReference type="GO" id="GO:0009086">
    <property type="term" value="P:methionine biosynthetic process"/>
    <property type="evidence" value="ECO:0007669"/>
    <property type="project" value="InterPro"/>
</dbReference>
<dbReference type="Gene3D" id="3.20.20.210">
    <property type="match status" value="1"/>
</dbReference>
<reference evidence="2 3" key="1">
    <citation type="submission" date="2018-05" db="EMBL/GenBank/DDBJ databases">
        <title>Genomic Encyclopedia of Type Strains, Phase IV (KMG-IV): sequencing the most valuable type-strain genomes for metagenomic binning, comparative biology and taxonomic classification.</title>
        <authorList>
            <person name="Goeker M."/>
        </authorList>
    </citation>
    <scope>NUCLEOTIDE SEQUENCE [LARGE SCALE GENOMIC DNA]</scope>
    <source>
        <strain evidence="2 3">DSM 45480</strain>
    </source>
</reference>
<dbReference type="SUPFAM" id="SSF51726">
    <property type="entry name" value="UROD/MetE-like"/>
    <property type="match status" value="1"/>
</dbReference>
<sequence>MPIQSEPIGSIPRPQELIDGVAKFQAGRIGQAELDELYEQALSDTIRRFEKTGSTVITDGEQTKPSFVTYPLAGFEKLAPGGVTIPFEDGHTRQLPVLTGGPFRYGTYAADYLARAQRHTDLPIKQAVIAPSALSLLYPADGVPGYVRKEFIDDLVAESAADIRRALDGGAASVQLDFTEGRLSLKLDPSKGLLRSFIDLNNRVLAQFSDAERQRIGVHTCPGGDQDSVHSLDVDYLELLPDLFRLAAGNFYLQLASETDQRRVLDIISRNLQADQRVFIGVTDPINPVVETPEQVRDRILVAAEYLPLDRMGTCDDCGFSPFGDDTSTSRDTAFAKIAARVEGTHLAAEALGV</sequence>
<protein>
    <submittedName>
        <fullName evidence="2">5-methyltetrahydropteroyltriglutamate--homocysteine methyltransferase</fullName>
    </submittedName>
</protein>
<evidence type="ECO:0000313" key="2">
    <source>
        <dbReference type="EMBL" id="PWK89597.1"/>
    </source>
</evidence>
<dbReference type="AlphaFoldDB" id="A0A316I852"/>
<dbReference type="InterPro" id="IPR038071">
    <property type="entry name" value="UROD/MetE-like_sf"/>
</dbReference>
<proteinExistence type="predicted"/>
<gene>
    <name evidence="2" type="ORF">C8D88_102872</name>
</gene>
<evidence type="ECO:0000259" key="1">
    <source>
        <dbReference type="Pfam" id="PF01717"/>
    </source>
</evidence>
<dbReference type="EMBL" id="QGHB01000002">
    <property type="protein sequence ID" value="PWK89597.1"/>
    <property type="molecule type" value="Genomic_DNA"/>
</dbReference>
<dbReference type="RefSeq" id="WP_109634972.1">
    <property type="nucleotide sequence ID" value="NZ_QGHB01000002.1"/>
</dbReference>
<feature type="domain" description="Cobalamin-independent methionine synthase MetE C-terminal/archaeal" evidence="1">
    <location>
        <begin position="8"/>
        <end position="321"/>
    </location>
</feature>